<keyword evidence="4 11" id="KW-0689">Ribosomal protein</keyword>
<evidence type="ECO:0000256" key="8">
    <source>
        <dbReference type="ARBA" id="ARBA00042577"/>
    </source>
</evidence>
<evidence type="ECO:0000256" key="3">
    <source>
        <dbReference type="ARBA" id="ARBA00022946"/>
    </source>
</evidence>
<dbReference type="SUPFAM" id="SSF57829">
    <property type="entry name" value="Zn-binding ribosomal proteins"/>
    <property type="match status" value="1"/>
</dbReference>
<feature type="region of interest" description="Disordered" evidence="10">
    <location>
        <begin position="177"/>
        <end position="200"/>
    </location>
</feature>
<keyword evidence="6" id="KW-0687">Ribonucleoprotein</keyword>
<dbReference type="InterPro" id="IPR051991">
    <property type="entry name" value="Mitoribosomal_protein_bL32"/>
</dbReference>
<feature type="compositionally biased region" description="Polar residues" evidence="10">
    <location>
        <begin position="179"/>
        <end position="189"/>
    </location>
</feature>
<evidence type="ECO:0000256" key="2">
    <source>
        <dbReference type="ARBA" id="ARBA00008560"/>
    </source>
</evidence>
<evidence type="ECO:0000256" key="4">
    <source>
        <dbReference type="ARBA" id="ARBA00022980"/>
    </source>
</evidence>
<comment type="caution">
    <text evidence="11">The sequence shown here is derived from an EMBL/GenBank/DDBJ whole genome shotgun (WGS) entry which is preliminary data.</text>
</comment>
<dbReference type="GO" id="GO:0003735">
    <property type="term" value="F:structural constituent of ribosome"/>
    <property type="evidence" value="ECO:0007669"/>
    <property type="project" value="TreeGrafter"/>
</dbReference>
<name>A0A212F9C6_DANPL</name>
<proteinExistence type="inferred from homology"/>
<dbReference type="InterPro" id="IPR002677">
    <property type="entry name" value="Ribosomal_bL32"/>
</dbReference>
<keyword evidence="12" id="KW-1185">Reference proteome</keyword>
<organism evidence="11 12">
    <name type="scientific">Danaus plexippus plexippus</name>
    <dbReference type="NCBI Taxonomy" id="278856"/>
    <lineage>
        <taxon>Eukaryota</taxon>
        <taxon>Metazoa</taxon>
        <taxon>Ecdysozoa</taxon>
        <taxon>Arthropoda</taxon>
        <taxon>Hexapoda</taxon>
        <taxon>Insecta</taxon>
        <taxon>Pterygota</taxon>
        <taxon>Neoptera</taxon>
        <taxon>Endopterygota</taxon>
        <taxon>Lepidoptera</taxon>
        <taxon>Glossata</taxon>
        <taxon>Ditrysia</taxon>
        <taxon>Papilionoidea</taxon>
        <taxon>Nymphalidae</taxon>
        <taxon>Danainae</taxon>
        <taxon>Danaini</taxon>
        <taxon>Danaina</taxon>
        <taxon>Danaus</taxon>
        <taxon>Danaus</taxon>
    </lineage>
</organism>
<dbReference type="Pfam" id="PF01783">
    <property type="entry name" value="Ribosomal_L32p"/>
    <property type="match status" value="1"/>
</dbReference>
<dbReference type="PANTHER" id="PTHR21026">
    <property type="entry name" value="39S RIBOSOMAL PROTEIN L32, MITOCHONDRIAL"/>
    <property type="match status" value="1"/>
</dbReference>
<dbReference type="KEGG" id="dpl:KGM_202064"/>
<evidence type="ECO:0000313" key="11">
    <source>
        <dbReference type="EMBL" id="OWR50331.1"/>
    </source>
</evidence>
<gene>
    <name evidence="11" type="ORF">KGM_202064</name>
</gene>
<evidence type="ECO:0000256" key="1">
    <source>
        <dbReference type="ARBA" id="ARBA00004173"/>
    </source>
</evidence>
<dbReference type="STRING" id="278856.A0A212F9C6"/>
<keyword evidence="3" id="KW-0809">Transit peptide</keyword>
<evidence type="ECO:0000256" key="7">
    <source>
        <dbReference type="ARBA" id="ARBA00039935"/>
    </source>
</evidence>
<evidence type="ECO:0000256" key="5">
    <source>
        <dbReference type="ARBA" id="ARBA00023128"/>
    </source>
</evidence>
<dbReference type="EMBL" id="AGBW02009609">
    <property type="protein sequence ID" value="OWR50331.1"/>
    <property type="molecule type" value="Genomic_DNA"/>
</dbReference>
<dbReference type="FunCoup" id="A0A212F9C6">
    <property type="interactions" value="374"/>
</dbReference>
<feature type="compositionally biased region" description="Basic and acidic residues" evidence="10">
    <location>
        <begin position="190"/>
        <end position="200"/>
    </location>
</feature>
<evidence type="ECO:0000256" key="10">
    <source>
        <dbReference type="SAM" id="MobiDB-lite"/>
    </source>
</evidence>
<evidence type="ECO:0000256" key="9">
    <source>
        <dbReference type="ARBA" id="ARBA00045766"/>
    </source>
</evidence>
<dbReference type="eggNOG" id="KOG4080">
    <property type="taxonomic scope" value="Eukaryota"/>
</dbReference>
<dbReference type="AlphaFoldDB" id="A0A212F9C6"/>
<protein>
    <recommendedName>
        <fullName evidence="7">Large ribosomal subunit protein bL32m</fullName>
    </recommendedName>
    <alternativeName>
        <fullName evidence="8">39S ribosomal protein L32, mitochondrial</fullName>
    </alternativeName>
</protein>
<reference evidence="11 12" key="1">
    <citation type="journal article" date="2011" name="Cell">
        <title>The monarch butterfly genome yields insights into long-distance migration.</title>
        <authorList>
            <person name="Zhan S."/>
            <person name="Merlin C."/>
            <person name="Boore J.L."/>
            <person name="Reppert S.M."/>
        </authorList>
    </citation>
    <scope>NUCLEOTIDE SEQUENCE [LARGE SCALE GENOMIC DNA]</scope>
    <source>
        <strain evidence="11">F-2</strain>
    </source>
</reference>
<evidence type="ECO:0000313" key="12">
    <source>
        <dbReference type="Proteomes" id="UP000007151"/>
    </source>
</evidence>
<comment type="subcellular location">
    <subcellularLocation>
        <location evidence="1">Mitochondrion</location>
    </subcellularLocation>
</comment>
<keyword evidence="5" id="KW-0496">Mitochondrion</keyword>
<accession>A0A212F9C6</accession>
<comment type="similarity">
    <text evidence="2">Belongs to the bacterial ribosomal protein bL32 family.</text>
</comment>
<comment type="function">
    <text evidence="9">Component of the mitochondrial large ribosomal subunit (mt-LSU). The mitochondrial ribosome (mitoribosome) is a large ribonucleoprotein complex responsible for the synthesis of proteins inside mitochondria.</text>
</comment>
<dbReference type="GO" id="GO:0006412">
    <property type="term" value="P:translation"/>
    <property type="evidence" value="ECO:0007669"/>
    <property type="project" value="InterPro"/>
</dbReference>
<sequence length="200" mass="23522">MITMIPRVCNVLNALKNFEKYVLQMFKYPPRELALAFDYDKPSEKITKKFSLNDLIGDGFLLAVPKFRRTVEKRWKRKFGSPDYIWKMLVPKTNIIVCYECGHYHENGRLCGNCYKKVEAETKEIQEKIQEKLGTNKPIENDVIVLYDGDQLPEKPQEFWQGKRVIEMKKERPKWFSKNLLQKTTQAPSESKDVKPTDLA</sequence>
<dbReference type="Proteomes" id="UP000007151">
    <property type="component" value="Unassembled WGS sequence"/>
</dbReference>
<evidence type="ECO:0000256" key="6">
    <source>
        <dbReference type="ARBA" id="ARBA00023274"/>
    </source>
</evidence>
<dbReference type="GO" id="GO:0005762">
    <property type="term" value="C:mitochondrial large ribosomal subunit"/>
    <property type="evidence" value="ECO:0007669"/>
    <property type="project" value="TreeGrafter"/>
</dbReference>
<dbReference type="PANTHER" id="PTHR21026:SF2">
    <property type="entry name" value="LARGE RIBOSOMAL SUBUNIT PROTEIN BL32M"/>
    <property type="match status" value="1"/>
</dbReference>
<dbReference type="InterPro" id="IPR011332">
    <property type="entry name" value="Ribosomal_zn-bd"/>
</dbReference>